<evidence type="ECO:0000313" key="2">
    <source>
        <dbReference type="Proteomes" id="UP000199213"/>
    </source>
</evidence>
<dbReference type="Proteomes" id="UP000199213">
    <property type="component" value="Unassembled WGS sequence"/>
</dbReference>
<dbReference type="SUPFAM" id="SSF143011">
    <property type="entry name" value="RelE-like"/>
    <property type="match status" value="1"/>
</dbReference>
<dbReference type="RefSeq" id="WP_092628827.1">
    <property type="nucleotide sequence ID" value="NZ_FNFM01000008.1"/>
</dbReference>
<dbReference type="Gene3D" id="3.30.2310.20">
    <property type="entry name" value="RelE-like"/>
    <property type="match status" value="1"/>
</dbReference>
<sequence>MTARYTIRWGEQADRTYNDLPPRLQKAVDKRLDELRVEPRTGTYDKGRDQWKAAFDGGIVMYTVGERMLLIDVLRITAL</sequence>
<accession>A0A1G9BYG6</accession>
<dbReference type="AlphaFoldDB" id="A0A1G9BYG6"/>
<reference evidence="2" key="1">
    <citation type="submission" date="2016-10" db="EMBL/GenBank/DDBJ databases">
        <authorList>
            <person name="Varghese N."/>
            <person name="Submissions S."/>
        </authorList>
    </citation>
    <scope>NUCLEOTIDE SEQUENCE [LARGE SCALE GENOMIC DNA]</scope>
    <source>
        <strain evidence="2">DSM 45460</strain>
    </source>
</reference>
<gene>
    <name evidence="1" type="ORF">SAMN04487820_1088</name>
</gene>
<evidence type="ECO:0008006" key="3">
    <source>
        <dbReference type="Google" id="ProtNLM"/>
    </source>
</evidence>
<dbReference type="InterPro" id="IPR035093">
    <property type="entry name" value="RelE/ParE_toxin_dom_sf"/>
</dbReference>
<keyword evidence="2" id="KW-1185">Reference proteome</keyword>
<protein>
    <recommendedName>
        <fullName evidence="3">mRNA interferase RelE/StbE</fullName>
    </recommendedName>
</protein>
<organism evidence="1 2">
    <name type="scientific">Actinopolyspora mzabensis</name>
    <dbReference type="NCBI Taxonomy" id="995066"/>
    <lineage>
        <taxon>Bacteria</taxon>
        <taxon>Bacillati</taxon>
        <taxon>Actinomycetota</taxon>
        <taxon>Actinomycetes</taxon>
        <taxon>Actinopolysporales</taxon>
        <taxon>Actinopolysporaceae</taxon>
        <taxon>Actinopolyspora</taxon>
    </lineage>
</organism>
<name>A0A1G9BYG6_ACTMZ</name>
<dbReference type="EMBL" id="FNFM01000008">
    <property type="protein sequence ID" value="SDK44440.1"/>
    <property type="molecule type" value="Genomic_DNA"/>
</dbReference>
<dbReference type="OrthoDB" id="5194222at2"/>
<proteinExistence type="predicted"/>
<evidence type="ECO:0000313" key="1">
    <source>
        <dbReference type="EMBL" id="SDK44440.1"/>
    </source>
</evidence>